<dbReference type="Proteomes" id="UP000288102">
    <property type="component" value="Unassembled WGS sequence"/>
</dbReference>
<evidence type="ECO:0000313" key="2">
    <source>
        <dbReference type="Proteomes" id="UP000288102"/>
    </source>
</evidence>
<keyword evidence="2" id="KW-1185">Reference proteome</keyword>
<evidence type="ECO:0000313" key="1">
    <source>
        <dbReference type="EMBL" id="RUT68011.1"/>
    </source>
</evidence>
<protein>
    <recommendedName>
        <fullName evidence="3">YD repeat-containing protein</fullName>
    </recommendedName>
</protein>
<organism evidence="1 2">
    <name type="scientific">Flavobacterium cupreum</name>
    <dbReference type="NCBI Taxonomy" id="2133766"/>
    <lineage>
        <taxon>Bacteria</taxon>
        <taxon>Pseudomonadati</taxon>
        <taxon>Bacteroidota</taxon>
        <taxon>Flavobacteriia</taxon>
        <taxon>Flavobacteriales</taxon>
        <taxon>Flavobacteriaceae</taxon>
        <taxon>Flavobacterium</taxon>
    </lineage>
</organism>
<dbReference type="AlphaFoldDB" id="A0A434A0X4"/>
<dbReference type="EMBL" id="QWDM01000021">
    <property type="protein sequence ID" value="RUT68011.1"/>
    <property type="molecule type" value="Genomic_DNA"/>
</dbReference>
<reference evidence="2" key="1">
    <citation type="journal article" date="2019" name="Syst. Appl. Microbiol.">
        <title>Flavobacterium circumlabens sp. nov. and Flavobacterium cupreum sp. nov., two psychrotrophic species isolated from Antarctic environmental samples.</title>
        <authorList>
            <person name="Kralova S."/>
            <person name="Busse H.-J."/>
            <person name="Svec P."/>
            <person name="Maslanova I."/>
            <person name="Stankova E."/>
            <person name="Bartak M."/>
            <person name="Sedlacek I."/>
        </authorList>
    </citation>
    <scope>NUCLEOTIDE SEQUENCE [LARGE SCALE GENOMIC DNA]</scope>
    <source>
        <strain evidence="2">CCM 8825</strain>
    </source>
</reference>
<comment type="caution">
    <text evidence="1">The sequence shown here is derived from an EMBL/GenBank/DDBJ whole genome shotgun (WGS) entry which is preliminary data.</text>
</comment>
<gene>
    <name evidence="1" type="ORF">D0817_22950</name>
</gene>
<evidence type="ECO:0008006" key="3">
    <source>
        <dbReference type="Google" id="ProtNLM"/>
    </source>
</evidence>
<accession>A0A434A0X4</accession>
<proteinExistence type="predicted"/>
<name>A0A434A0X4_9FLAO</name>
<sequence>MTKNTKFKLTFLTFSLFFKISVICSQNTYEPKIFPPDPNVQLMNKFIEQPVSLNSGLANVSIPIYTIGLDGLQLPLNLDYFTGGVRVNEIASEVGLGWTLNLGGSISRAVRSNPDDLDGGYMNTIYTVAQARAGVENVEFNNDLQYLDQRDYEPDVFTFNCSSFSGKFYFDKEQNEFIQVPKTDAKIRYSRNSAGQIISWILTDDKGNQYFFGQTEDLSRTQIERSSSTISRSYTDTGIVGGASNIADHIITWYLMEVKTVASNKVSFFYTESAEYSDVIKTEQSFLYKGILVNNDQGQELSSGFLQRIIKNTSVSRIETKNEQILIAQSSQSRLDATNAKSLEYVTVLNNKGSQIKKFKFNYGYFSSLENTNETRISNPEQYKYRLKLLSLNELNTENTAVKTTSFTYENSFLPNRNSNAQDAWGFYNGKSNVTLIPDLAQITKINRSFLANRNIDEDLSKAFILKSMKLPTGGTVEYEYESNRVGLIENKSYPENFDQKESKALYFTPLVPDPGPEGNGNLNFDNYYRQNFTIQNVTGPVAITVNIEGCSNTPVPSLDCHFFLKIKGITNPGYTQNIYSGQFTLNLPDGEYYVEATKNGSPVSNYAFTSSLFWNEKMLSPEGGERVGGLRIAKVTLKEANQPDIVKQFKYINPALGVTSGRMYQYPVFFEANYKGNEDVGSFKATSSSIVQTSLTANTPVSYQYAAVLMPSSKDSKLNGKIEYEYATNFSSLENTGVYRTISLDKTEKNIGWLEGKLLHEKTFAYDNDNKTYNLIEETINNYEILDPKSIPNFGVLFEHRGVYQALAGGPAEVNFYRFAFYPLFTGRHKMTWSLNKKYLTNGPVEQLTNYQYKTETDLLKSQKEKTSLANEETETKYYYAPDAEMSTEPFINELKTANIVSTPLVVQTFKAGVKLSEQKTVYDKSAATSGLLLPKTVYANKGLAAINVNLDKKITFNQYDTNGNILQYTLESGVPVSIIWGYTKTQPIAKIENATIPQITTALGVSDLSALNETNLTAINNLRNNSTFVNAMITTYTFIPGVGISTRTDPKGDTTTFTYDTFGRLEFVKDKNGNILSENQYNYKP</sequence>
<dbReference type="OrthoDB" id="9814627at2"/>